<evidence type="ECO:0000259" key="2">
    <source>
        <dbReference type="Pfam" id="PF13827"/>
    </source>
</evidence>
<evidence type="ECO:0000313" key="4">
    <source>
        <dbReference type="Proteomes" id="UP001174908"/>
    </source>
</evidence>
<sequence length="140" mass="14423">MKNNAITTIAARALFWSCTALGLPAVALADAPPAWGAIAGTQGGYGYAFSQPSRAAAERAAIDQCEGALAKSRATSARGSCVVRTAFDRSCGAMAVGNFGEWGIAIAPTEADARRDAVQQCNSHLPTEPCKVSVGFCSLR</sequence>
<dbReference type="EMBL" id="JASZYV010000001">
    <property type="protein sequence ID" value="MDM0043139.1"/>
    <property type="molecule type" value="Genomic_DNA"/>
</dbReference>
<protein>
    <submittedName>
        <fullName evidence="3">DUF4189 domain-containing protein</fullName>
    </submittedName>
</protein>
<name>A0ABT7N5A8_9BURK</name>
<dbReference type="Pfam" id="PF13827">
    <property type="entry name" value="DUF4189"/>
    <property type="match status" value="1"/>
</dbReference>
<proteinExistence type="predicted"/>
<reference evidence="3" key="1">
    <citation type="submission" date="2023-06" db="EMBL/GenBank/DDBJ databases">
        <authorList>
            <person name="Jiang Y."/>
            <person name="Liu Q."/>
        </authorList>
    </citation>
    <scope>NUCLEOTIDE SEQUENCE</scope>
    <source>
        <strain evidence="3">CGMCC 1.12089</strain>
    </source>
</reference>
<feature type="signal peptide" evidence="1">
    <location>
        <begin position="1"/>
        <end position="22"/>
    </location>
</feature>
<evidence type="ECO:0000256" key="1">
    <source>
        <dbReference type="SAM" id="SignalP"/>
    </source>
</evidence>
<dbReference type="InterPro" id="IPR025240">
    <property type="entry name" value="DUF4189"/>
</dbReference>
<accession>A0ABT7N5A8</accession>
<gene>
    <name evidence="3" type="ORF">QTH91_01470</name>
</gene>
<dbReference type="RefSeq" id="WP_286658262.1">
    <property type="nucleotide sequence ID" value="NZ_JASZYV010000001.1"/>
</dbReference>
<keyword evidence="4" id="KW-1185">Reference proteome</keyword>
<feature type="domain" description="DUF4189" evidence="2">
    <location>
        <begin position="35"/>
        <end position="137"/>
    </location>
</feature>
<evidence type="ECO:0000313" key="3">
    <source>
        <dbReference type="EMBL" id="MDM0043139.1"/>
    </source>
</evidence>
<feature type="chain" id="PRO_5046863281" evidence="1">
    <location>
        <begin position="23"/>
        <end position="140"/>
    </location>
</feature>
<organism evidence="3 4">
    <name type="scientific">Variovorax dokdonensis</name>
    <dbReference type="NCBI Taxonomy" id="344883"/>
    <lineage>
        <taxon>Bacteria</taxon>
        <taxon>Pseudomonadati</taxon>
        <taxon>Pseudomonadota</taxon>
        <taxon>Betaproteobacteria</taxon>
        <taxon>Burkholderiales</taxon>
        <taxon>Comamonadaceae</taxon>
        <taxon>Variovorax</taxon>
    </lineage>
</organism>
<dbReference type="Proteomes" id="UP001174908">
    <property type="component" value="Unassembled WGS sequence"/>
</dbReference>
<keyword evidence="1" id="KW-0732">Signal</keyword>
<comment type="caution">
    <text evidence="3">The sequence shown here is derived from an EMBL/GenBank/DDBJ whole genome shotgun (WGS) entry which is preliminary data.</text>
</comment>